<dbReference type="PROSITE" id="PS50160">
    <property type="entry name" value="DNA_LIGASE_A3"/>
    <property type="match status" value="1"/>
</dbReference>
<feature type="domain" description="ATP-dependent DNA ligase family profile" evidence="4">
    <location>
        <begin position="111"/>
        <end position="239"/>
    </location>
</feature>
<dbReference type="InterPro" id="IPR044119">
    <property type="entry name" value="Adenylation_LigC-like"/>
</dbReference>
<dbReference type="Pfam" id="PF01068">
    <property type="entry name" value="DNA_ligase_A_M"/>
    <property type="match status" value="1"/>
</dbReference>
<dbReference type="InterPro" id="IPR012340">
    <property type="entry name" value="NA-bd_OB-fold"/>
</dbReference>
<dbReference type="RefSeq" id="WP_320942441.1">
    <property type="nucleotide sequence ID" value="NZ_BAABEU010000003.1"/>
</dbReference>
<evidence type="ECO:0000256" key="1">
    <source>
        <dbReference type="ARBA" id="ARBA00007572"/>
    </source>
</evidence>
<dbReference type="PROSITE" id="PS00333">
    <property type="entry name" value="DNA_LIGASE_A2"/>
    <property type="match status" value="1"/>
</dbReference>
<dbReference type="Proteomes" id="UP001323798">
    <property type="component" value="Chromosome"/>
</dbReference>
<name>A0ABZ0SK02_9MICO</name>
<dbReference type="CDD" id="cd07905">
    <property type="entry name" value="Adenylation_DNA_ligase_LigC"/>
    <property type="match status" value="1"/>
</dbReference>
<evidence type="ECO:0000313" key="5">
    <source>
        <dbReference type="EMBL" id="WPR89727.1"/>
    </source>
</evidence>
<comment type="similarity">
    <text evidence="1">Belongs to the ATP-dependent DNA ligase family.</text>
</comment>
<dbReference type="GO" id="GO:0016874">
    <property type="term" value="F:ligase activity"/>
    <property type="evidence" value="ECO:0007669"/>
    <property type="project" value="UniProtKB-KW"/>
</dbReference>
<dbReference type="EMBL" id="CP139368">
    <property type="protein sequence ID" value="WPR89727.1"/>
    <property type="molecule type" value="Genomic_DNA"/>
</dbReference>
<protein>
    <submittedName>
        <fullName evidence="5">ATP-dependent DNA ligase</fullName>
    </submittedName>
</protein>
<keyword evidence="6" id="KW-1185">Reference proteome</keyword>
<organism evidence="5 6">
    <name type="scientific">Microbacterium rhizosphaerae</name>
    <dbReference type="NCBI Taxonomy" id="1678237"/>
    <lineage>
        <taxon>Bacteria</taxon>
        <taxon>Bacillati</taxon>
        <taxon>Actinomycetota</taxon>
        <taxon>Actinomycetes</taxon>
        <taxon>Micrococcales</taxon>
        <taxon>Microbacteriaceae</taxon>
        <taxon>Microbacterium</taxon>
    </lineage>
</organism>
<dbReference type="Gene3D" id="2.40.50.140">
    <property type="entry name" value="Nucleic acid-binding proteins"/>
    <property type="match status" value="1"/>
</dbReference>
<gene>
    <name evidence="5" type="ORF">SM116_00110</name>
</gene>
<dbReference type="Gene3D" id="3.30.470.30">
    <property type="entry name" value="DNA ligase/mRNA capping enzyme"/>
    <property type="match status" value="1"/>
</dbReference>
<evidence type="ECO:0000256" key="3">
    <source>
        <dbReference type="ARBA" id="ARBA00034003"/>
    </source>
</evidence>
<evidence type="ECO:0000256" key="2">
    <source>
        <dbReference type="ARBA" id="ARBA00022598"/>
    </source>
</evidence>
<dbReference type="InterPro" id="IPR016059">
    <property type="entry name" value="DNA_ligase_ATP-dep_CS"/>
</dbReference>
<evidence type="ECO:0000313" key="6">
    <source>
        <dbReference type="Proteomes" id="UP001323798"/>
    </source>
</evidence>
<reference evidence="5 6" key="1">
    <citation type="submission" date="2023-11" db="EMBL/GenBank/DDBJ databases">
        <title>Genome sequence of Microbacterium rhizosphaerae KACC 19337.</title>
        <authorList>
            <person name="Choi H."/>
            <person name="Kim S."/>
            <person name="Kim Y."/>
            <person name="Kwon S.-W."/>
            <person name="Heo J."/>
        </authorList>
    </citation>
    <scope>NUCLEOTIDE SEQUENCE [LARGE SCALE GENOMIC DNA]</scope>
    <source>
        <strain evidence="5 6">KACC 19337</strain>
    </source>
</reference>
<dbReference type="PANTHER" id="PTHR45674">
    <property type="entry name" value="DNA LIGASE 1/3 FAMILY MEMBER"/>
    <property type="match status" value="1"/>
</dbReference>
<dbReference type="SUPFAM" id="SSF56091">
    <property type="entry name" value="DNA ligase/mRNA capping enzyme, catalytic domain"/>
    <property type="match status" value="1"/>
</dbReference>
<sequence>MIPASIRFPPELALARGADLLPASTALPGGCRYEPKWDGFRVAVVQDGATTLWSRRGTDLTGIFPEIVTACAHQLPEQALFDGELVIWQDERLAFEQLLRRLSSGARRAPTLSREVPASLVLFDVLALDGTDTRRLSYDDRRELLEATLEDARPPITLSPMTTERDVAQGWSEDMAAAGIEGIVVKGGAQIYKPGERQWVKVKRRESVDVVIAAIVGPLHNPMSLVVGFVVDGQLRTAGQSAQLSPGQARALGQMLRQPSGPHPWPEVLPAGAMGRFRARSDDLKVTLVEPVMGEVSADSARTAGFFRHSVRFVKLRPDLPLPEFRTADL</sequence>
<keyword evidence="2 5" id="KW-0436">Ligase</keyword>
<dbReference type="InterPro" id="IPR050191">
    <property type="entry name" value="ATP-dep_DNA_ligase"/>
</dbReference>
<accession>A0ABZ0SK02</accession>
<proteinExistence type="inferred from homology"/>
<dbReference type="PANTHER" id="PTHR45674:SF4">
    <property type="entry name" value="DNA LIGASE 1"/>
    <property type="match status" value="1"/>
</dbReference>
<dbReference type="InterPro" id="IPR012310">
    <property type="entry name" value="DNA_ligase_ATP-dep_cent"/>
</dbReference>
<comment type="catalytic activity">
    <reaction evidence="3">
        <text>ATP + (deoxyribonucleotide)n-3'-hydroxyl + 5'-phospho-(deoxyribonucleotide)m = (deoxyribonucleotide)n+m + AMP + diphosphate.</text>
        <dbReference type="EC" id="6.5.1.1"/>
    </reaction>
</comment>
<evidence type="ECO:0000259" key="4">
    <source>
        <dbReference type="PROSITE" id="PS50160"/>
    </source>
</evidence>